<comment type="caution">
    <text evidence="1">The sequence shown here is derived from an EMBL/GenBank/DDBJ whole genome shotgun (WGS) entry which is preliminary data.</text>
</comment>
<name>A0A9P8SAR3_9HYPO</name>
<accession>A0A9P8SAR3</accession>
<dbReference type="Proteomes" id="UP000764110">
    <property type="component" value="Unassembled WGS sequence"/>
</dbReference>
<keyword evidence="2" id="KW-1185">Reference proteome</keyword>
<evidence type="ECO:0000313" key="1">
    <source>
        <dbReference type="EMBL" id="KAH0599778.1"/>
    </source>
</evidence>
<dbReference type="EMBL" id="JACEFI010000003">
    <property type="protein sequence ID" value="KAH0599778.1"/>
    <property type="molecule type" value="Genomic_DNA"/>
</dbReference>
<reference evidence="1 2" key="1">
    <citation type="submission" date="2020-07" db="EMBL/GenBank/DDBJ databases">
        <title>Metarhizium humberi genome.</title>
        <authorList>
            <person name="Lysoe E."/>
        </authorList>
    </citation>
    <scope>NUCLEOTIDE SEQUENCE [LARGE SCALE GENOMIC DNA]</scope>
    <source>
        <strain evidence="1 2">ESALQ1638</strain>
    </source>
</reference>
<organism evidence="1 2">
    <name type="scientific">Metarhizium humberi</name>
    <dbReference type="NCBI Taxonomy" id="2596975"/>
    <lineage>
        <taxon>Eukaryota</taxon>
        <taxon>Fungi</taxon>
        <taxon>Dikarya</taxon>
        <taxon>Ascomycota</taxon>
        <taxon>Pezizomycotina</taxon>
        <taxon>Sordariomycetes</taxon>
        <taxon>Hypocreomycetidae</taxon>
        <taxon>Hypocreales</taxon>
        <taxon>Clavicipitaceae</taxon>
        <taxon>Metarhizium</taxon>
    </lineage>
</organism>
<protein>
    <submittedName>
        <fullName evidence="1">Uncharacterized protein</fullName>
    </submittedName>
</protein>
<evidence type="ECO:0000313" key="2">
    <source>
        <dbReference type="Proteomes" id="UP000764110"/>
    </source>
</evidence>
<gene>
    <name evidence="1" type="ORF">MHUMG1_02568</name>
</gene>
<sequence length="298" mass="33407">MARRRQSLVDVDNSDDLYMSEDIDKVFESDEPRGDSDTDVSSVEDVDLDCDLDGDLGTDIGVEDQIQLLGGTVHPPEYYQREGTDVLLNALEEQWHVYETCDPFFVHLVDWWSPLAGSMPSSSAPKKFRRLFEGVGPGIILSRKIWSRAIDVLHAMGRQVKLLGVSGLLDALVSCRVLDAKAAADLQSEHGLQQVLSKTKVEEEDTISLGRKRLPHKSIRNFKSDAWYNSDAIKLAIEAGDMLPLVRLGPRVSTHTETGAPIARPFRCWKKYTDPLRQQSPTPLVYLCALHINTNHLR</sequence>
<dbReference type="AlphaFoldDB" id="A0A9P8SAR3"/>
<proteinExistence type="predicted"/>